<dbReference type="EMBL" id="CM051397">
    <property type="protein sequence ID" value="KAJ4721324.1"/>
    <property type="molecule type" value="Genomic_DNA"/>
</dbReference>
<evidence type="ECO:0000313" key="1">
    <source>
        <dbReference type="EMBL" id="KAJ4721324.1"/>
    </source>
</evidence>
<proteinExistence type="predicted"/>
<accession>A0ACC1YDV4</accession>
<reference evidence="1 2" key="1">
    <citation type="journal article" date="2023" name="Science">
        <title>Complex scaffold remodeling in plant triterpene biosynthesis.</title>
        <authorList>
            <person name="De La Pena R."/>
            <person name="Hodgson H."/>
            <person name="Liu J.C."/>
            <person name="Stephenson M.J."/>
            <person name="Martin A.C."/>
            <person name="Owen C."/>
            <person name="Harkess A."/>
            <person name="Leebens-Mack J."/>
            <person name="Jimenez L.E."/>
            <person name="Osbourn A."/>
            <person name="Sattely E.S."/>
        </authorList>
    </citation>
    <scope>NUCLEOTIDE SEQUENCE [LARGE SCALE GENOMIC DNA]</scope>
    <source>
        <strain evidence="2">cv. JPN11</strain>
        <tissue evidence="1">Leaf</tissue>
    </source>
</reference>
<evidence type="ECO:0000313" key="2">
    <source>
        <dbReference type="Proteomes" id="UP001164539"/>
    </source>
</evidence>
<comment type="caution">
    <text evidence="1">The sequence shown here is derived from an EMBL/GenBank/DDBJ whole genome shotgun (WGS) entry which is preliminary data.</text>
</comment>
<gene>
    <name evidence="1" type="ORF">OWV82_009023</name>
</gene>
<name>A0ACC1YDV4_MELAZ</name>
<dbReference type="Proteomes" id="UP001164539">
    <property type="component" value="Chromosome 4"/>
</dbReference>
<protein>
    <submittedName>
        <fullName evidence="1">Ankyrin repeat family protein</fullName>
    </submittedName>
</protein>
<sequence>MQAPILMNLSMDERLKNIAEDGDVDGLFSILAQDPYVLDRIDQIPVVDTPLHVAARAGKTHIAVEIATLKPSFARKLNPLGLSPLHVAVQNGHEQTVRAVVRIDSELVRVNAKGRVTLLHYVAQTENVNLLARFLRDCPSSIMDLTAQCETAAHVAVKNNRFTAFKLLLGWLRRANKEYILRQRDEDGNTVLHIATSTNQPQVMKLLINHVDVNAKNCRDLTSMDIFQLQRDSLDREVGNILRRAKAKRSSEITEPPLTLAERLRRELSFIEKRDKYLGIDQSQDSETTPRDVRSIVLVVATLIATATYQATLSPPGGIWQDDSPSKSNTTSNYGQAQQKSHRAGEMIMDSSKFSAFFTCNAMAFYPSVCTILVVVIGLPYSYILHYSSCFLLYAYFVSMAIISPSGGAGNPLNAIFLFISLLMTFAVVWFPLSHKLKAPVEKLINL</sequence>
<organism evidence="1 2">
    <name type="scientific">Melia azedarach</name>
    <name type="common">Chinaberry tree</name>
    <dbReference type="NCBI Taxonomy" id="155640"/>
    <lineage>
        <taxon>Eukaryota</taxon>
        <taxon>Viridiplantae</taxon>
        <taxon>Streptophyta</taxon>
        <taxon>Embryophyta</taxon>
        <taxon>Tracheophyta</taxon>
        <taxon>Spermatophyta</taxon>
        <taxon>Magnoliopsida</taxon>
        <taxon>eudicotyledons</taxon>
        <taxon>Gunneridae</taxon>
        <taxon>Pentapetalae</taxon>
        <taxon>rosids</taxon>
        <taxon>malvids</taxon>
        <taxon>Sapindales</taxon>
        <taxon>Meliaceae</taxon>
        <taxon>Melia</taxon>
    </lineage>
</organism>
<keyword evidence="2" id="KW-1185">Reference proteome</keyword>